<gene>
    <name evidence="2" type="ORF">CUNI_LOCUS17689</name>
</gene>
<comment type="caution">
    <text evidence="2">The sequence shown here is derived from an EMBL/GenBank/DDBJ whole genome shotgun (WGS) entry which is preliminary data.</text>
</comment>
<evidence type="ECO:0000313" key="3">
    <source>
        <dbReference type="Proteomes" id="UP000678393"/>
    </source>
</evidence>
<protein>
    <recommendedName>
        <fullName evidence="4">Plethodontid modulating factor</fullName>
    </recommendedName>
</protein>
<feature type="non-terminal residue" evidence="2">
    <location>
        <position position="92"/>
    </location>
</feature>
<evidence type="ECO:0008006" key="4">
    <source>
        <dbReference type="Google" id="ProtNLM"/>
    </source>
</evidence>
<reference evidence="2" key="1">
    <citation type="submission" date="2021-04" db="EMBL/GenBank/DDBJ databases">
        <authorList>
            <consortium name="Molecular Ecology Group"/>
        </authorList>
    </citation>
    <scope>NUCLEOTIDE SEQUENCE</scope>
</reference>
<accession>A0A8S4A0Z5</accession>
<dbReference type="AlphaFoldDB" id="A0A8S4A0Z5"/>
<proteinExistence type="predicted"/>
<evidence type="ECO:0000256" key="1">
    <source>
        <dbReference type="SAM" id="SignalP"/>
    </source>
</evidence>
<dbReference type="Proteomes" id="UP000678393">
    <property type="component" value="Unassembled WGS sequence"/>
</dbReference>
<keyword evidence="3" id="KW-1185">Reference proteome</keyword>
<sequence length="92" mass="9709">MAYSANTKQVSSLLTLLVVVVVLCGTVSCADLGFQCVFGPMITSTTPEGETVEFCPTQMHPPVMTKGDYLVADKNGTCYECMCAPDTGLACC</sequence>
<feature type="signal peptide" evidence="1">
    <location>
        <begin position="1"/>
        <end position="29"/>
    </location>
</feature>
<evidence type="ECO:0000313" key="2">
    <source>
        <dbReference type="EMBL" id="CAG5132131.1"/>
    </source>
</evidence>
<name>A0A8S4A0Z5_9EUPU</name>
<organism evidence="2 3">
    <name type="scientific">Candidula unifasciata</name>
    <dbReference type="NCBI Taxonomy" id="100452"/>
    <lineage>
        <taxon>Eukaryota</taxon>
        <taxon>Metazoa</taxon>
        <taxon>Spiralia</taxon>
        <taxon>Lophotrochozoa</taxon>
        <taxon>Mollusca</taxon>
        <taxon>Gastropoda</taxon>
        <taxon>Heterobranchia</taxon>
        <taxon>Euthyneura</taxon>
        <taxon>Panpulmonata</taxon>
        <taxon>Eupulmonata</taxon>
        <taxon>Stylommatophora</taxon>
        <taxon>Helicina</taxon>
        <taxon>Helicoidea</taxon>
        <taxon>Geomitridae</taxon>
        <taxon>Candidula</taxon>
    </lineage>
</organism>
<keyword evidence="1" id="KW-0732">Signal</keyword>
<feature type="chain" id="PRO_5035836305" description="Plethodontid modulating factor" evidence="1">
    <location>
        <begin position="30"/>
        <end position="92"/>
    </location>
</feature>
<dbReference type="EMBL" id="CAJHNH020005112">
    <property type="protein sequence ID" value="CAG5132131.1"/>
    <property type="molecule type" value="Genomic_DNA"/>
</dbReference>
<dbReference type="OrthoDB" id="6066689at2759"/>